<sequence>MVDKYNSVVTLWRRVDPSYEPQILDEIITYTFGNLCTSTYFNKKSIELIVHSLHTIRVVLELGKGDEGLNANDWYGNGLTVALVEDPCFVITSFE</sequence>
<accession>A0A835QN11</accession>
<dbReference type="OrthoDB" id="1393670at2759"/>
<protein>
    <submittedName>
        <fullName evidence="1">Uncharacterized protein</fullName>
    </submittedName>
</protein>
<evidence type="ECO:0000313" key="1">
    <source>
        <dbReference type="EMBL" id="KAG0473956.1"/>
    </source>
</evidence>
<gene>
    <name evidence="1" type="ORF">HPP92_015813</name>
</gene>
<proteinExistence type="predicted"/>
<dbReference type="Proteomes" id="UP000636800">
    <property type="component" value="Chromosome 7"/>
</dbReference>
<comment type="caution">
    <text evidence="1">The sequence shown here is derived from an EMBL/GenBank/DDBJ whole genome shotgun (WGS) entry which is preliminary data.</text>
</comment>
<evidence type="ECO:0000313" key="2">
    <source>
        <dbReference type="Proteomes" id="UP000636800"/>
    </source>
</evidence>
<reference evidence="1 2" key="1">
    <citation type="journal article" date="2020" name="Nat. Food">
        <title>A phased Vanilla planifolia genome enables genetic improvement of flavour and production.</title>
        <authorList>
            <person name="Hasing T."/>
            <person name="Tang H."/>
            <person name="Brym M."/>
            <person name="Khazi F."/>
            <person name="Huang T."/>
            <person name="Chambers A.H."/>
        </authorList>
    </citation>
    <scope>NUCLEOTIDE SEQUENCE [LARGE SCALE GENOMIC DNA]</scope>
    <source>
        <tissue evidence="1">Leaf</tissue>
    </source>
</reference>
<dbReference type="EMBL" id="JADCNL010000007">
    <property type="protein sequence ID" value="KAG0473956.1"/>
    <property type="molecule type" value="Genomic_DNA"/>
</dbReference>
<dbReference type="AlphaFoldDB" id="A0A835QN11"/>
<name>A0A835QN11_VANPL</name>
<keyword evidence="2" id="KW-1185">Reference proteome</keyword>
<organism evidence="1 2">
    <name type="scientific">Vanilla planifolia</name>
    <name type="common">Vanilla</name>
    <dbReference type="NCBI Taxonomy" id="51239"/>
    <lineage>
        <taxon>Eukaryota</taxon>
        <taxon>Viridiplantae</taxon>
        <taxon>Streptophyta</taxon>
        <taxon>Embryophyta</taxon>
        <taxon>Tracheophyta</taxon>
        <taxon>Spermatophyta</taxon>
        <taxon>Magnoliopsida</taxon>
        <taxon>Liliopsida</taxon>
        <taxon>Asparagales</taxon>
        <taxon>Orchidaceae</taxon>
        <taxon>Vanilloideae</taxon>
        <taxon>Vanilleae</taxon>
        <taxon>Vanilla</taxon>
    </lineage>
</organism>